<gene>
    <name evidence="1" type="ORF">L1987_43243</name>
</gene>
<evidence type="ECO:0000313" key="2">
    <source>
        <dbReference type="Proteomes" id="UP001056120"/>
    </source>
</evidence>
<organism evidence="1 2">
    <name type="scientific">Smallanthus sonchifolius</name>
    <dbReference type="NCBI Taxonomy" id="185202"/>
    <lineage>
        <taxon>Eukaryota</taxon>
        <taxon>Viridiplantae</taxon>
        <taxon>Streptophyta</taxon>
        <taxon>Embryophyta</taxon>
        <taxon>Tracheophyta</taxon>
        <taxon>Spermatophyta</taxon>
        <taxon>Magnoliopsida</taxon>
        <taxon>eudicotyledons</taxon>
        <taxon>Gunneridae</taxon>
        <taxon>Pentapetalae</taxon>
        <taxon>asterids</taxon>
        <taxon>campanulids</taxon>
        <taxon>Asterales</taxon>
        <taxon>Asteraceae</taxon>
        <taxon>Asteroideae</taxon>
        <taxon>Heliantheae alliance</taxon>
        <taxon>Millerieae</taxon>
        <taxon>Smallanthus</taxon>
    </lineage>
</organism>
<comment type="caution">
    <text evidence="1">The sequence shown here is derived from an EMBL/GenBank/DDBJ whole genome shotgun (WGS) entry which is preliminary data.</text>
</comment>
<proteinExistence type="predicted"/>
<keyword evidence="2" id="KW-1185">Reference proteome</keyword>
<dbReference type="Proteomes" id="UP001056120">
    <property type="component" value="Linkage Group LG14"/>
</dbReference>
<reference evidence="1 2" key="2">
    <citation type="journal article" date="2022" name="Mol. Ecol. Resour.">
        <title>The genomes of chicory, endive, great burdock and yacon provide insights into Asteraceae paleo-polyploidization history and plant inulin production.</title>
        <authorList>
            <person name="Fan W."/>
            <person name="Wang S."/>
            <person name="Wang H."/>
            <person name="Wang A."/>
            <person name="Jiang F."/>
            <person name="Liu H."/>
            <person name="Zhao H."/>
            <person name="Xu D."/>
            <person name="Zhang Y."/>
        </authorList>
    </citation>
    <scope>NUCLEOTIDE SEQUENCE [LARGE SCALE GENOMIC DNA]</scope>
    <source>
        <strain evidence="2">cv. Yunnan</strain>
        <tissue evidence="1">Leaves</tissue>
    </source>
</reference>
<accession>A0ACB9GKI8</accession>
<sequence length="131" mass="14425">MLRSATTISTNSQILTSPSSAFSDLRISNLHPSSSFCHLHSAPSWSHIAHRTSSSSSSGERAAAVGYEQLERTSSRRERAVVGNERFRKNTRSIEISSQTLFPSETLLCSACVYELDSDLGLGRNLDEIDY</sequence>
<dbReference type="EMBL" id="CM042031">
    <property type="protein sequence ID" value="KAI3784149.1"/>
    <property type="molecule type" value="Genomic_DNA"/>
</dbReference>
<protein>
    <submittedName>
        <fullName evidence="1">Uncharacterized protein</fullName>
    </submittedName>
</protein>
<name>A0ACB9GKI8_9ASTR</name>
<reference evidence="2" key="1">
    <citation type="journal article" date="2022" name="Mol. Ecol. Resour.">
        <title>The genomes of chicory, endive, great burdock and yacon provide insights into Asteraceae palaeo-polyploidization history and plant inulin production.</title>
        <authorList>
            <person name="Fan W."/>
            <person name="Wang S."/>
            <person name="Wang H."/>
            <person name="Wang A."/>
            <person name="Jiang F."/>
            <person name="Liu H."/>
            <person name="Zhao H."/>
            <person name="Xu D."/>
            <person name="Zhang Y."/>
        </authorList>
    </citation>
    <scope>NUCLEOTIDE SEQUENCE [LARGE SCALE GENOMIC DNA]</scope>
    <source>
        <strain evidence="2">cv. Yunnan</strain>
    </source>
</reference>
<evidence type="ECO:0000313" key="1">
    <source>
        <dbReference type="EMBL" id="KAI3784149.1"/>
    </source>
</evidence>